<evidence type="ECO:0000256" key="1">
    <source>
        <dbReference type="SAM" id="Phobius"/>
    </source>
</evidence>
<sequence length="202" mass="22533">MAKKTENKSGIRPEFLVLAVCVVAIGAIAFVSLTRQPPSAPQMTAAEIDKAVQEARQRAEARSLPPMPVPRSDTDFRQATDDELRMGLNQCKDAIAASLKGPYAYYFGKYTPQKLDRLYAAKSALGSTIPRPSSLLDDFGFDDVEHNLALLRSESGERVKPAFVVEHSREGFIVQHYVAVYECERDGKAFPSFEEVRWEQFS</sequence>
<dbReference type="STRING" id="46914.JP75_14290"/>
<reference evidence="2 3" key="1">
    <citation type="submission" date="2014-08" db="EMBL/GenBank/DDBJ databases">
        <authorList>
            <person name="Hassan Y.I."/>
            <person name="Lepp D."/>
            <person name="Zhou T."/>
        </authorList>
    </citation>
    <scope>NUCLEOTIDE SEQUENCE [LARGE SCALE GENOMIC DNA]</scope>
    <source>
        <strain evidence="2 3">IFO13584</strain>
    </source>
</reference>
<dbReference type="EMBL" id="JQGC01000012">
    <property type="protein sequence ID" value="KFL30640.1"/>
    <property type="molecule type" value="Genomic_DNA"/>
</dbReference>
<keyword evidence="1" id="KW-1133">Transmembrane helix</keyword>
<organism evidence="2 3">
    <name type="scientific">Devosia riboflavina</name>
    <dbReference type="NCBI Taxonomy" id="46914"/>
    <lineage>
        <taxon>Bacteria</taxon>
        <taxon>Pseudomonadati</taxon>
        <taxon>Pseudomonadota</taxon>
        <taxon>Alphaproteobacteria</taxon>
        <taxon>Hyphomicrobiales</taxon>
        <taxon>Devosiaceae</taxon>
        <taxon>Devosia</taxon>
    </lineage>
</organism>
<evidence type="ECO:0000313" key="3">
    <source>
        <dbReference type="Proteomes" id="UP000028981"/>
    </source>
</evidence>
<accession>A0A087M187</accession>
<gene>
    <name evidence="2" type="ORF">JP75_14290</name>
</gene>
<name>A0A087M187_9HYPH</name>
<dbReference type="Proteomes" id="UP000028981">
    <property type="component" value="Unassembled WGS sequence"/>
</dbReference>
<keyword evidence="1" id="KW-0472">Membrane</keyword>
<dbReference type="OrthoDB" id="10018659at2"/>
<comment type="caution">
    <text evidence="2">The sequence shown here is derived from an EMBL/GenBank/DDBJ whole genome shotgun (WGS) entry which is preliminary data.</text>
</comment>
<dbReference type="AlphaFoldDB" id="A0A087M187"/>
<protein>
    <submittedName>
        <fullName evidence="2">Uncharacterized protein</fullName>
    </submittedName>
</protein>
<feature type="transmembrane region" description="Helical" evidence="1">
    <location>
        <begin position="15"/>
        <end position="33"/>
    </location>
</feature>
<evidence type="ECO:0000313" key="2">
    <source>
        <dbReference type="EMBL" id="KFL30640.1"/>
    </source>
</evidence>
<keyword evidence="1" id="KW-0812">Transmembrane</keyword>
<keyword evidence="3" id="KW-1185">Reference proteome</keyword>
<dbReference type="RefSeq" id="WP_035083895.1">
    <property type="nucleotide sequence ID" value="NZ_JQGC01000012.1"/>
</dbReference>
<proteinExistence type="predicted"/>